<protein>
    <recommendedName>
        <fullName evidence="4">NHL repeat-containing protein</fullName>
    </recommendedName>
</protein>
<gene>
    <name evidence="2" type="ORF">L207DRAFT_502791</name>
</gene>
<dbReference type="Gene3D" id="2.120.10.30">
    <property type="entry name" value="TolB, C-terminal domain"/>
    <property type="match status" value="1"/>
</dbReference>
<accession>A0A2J6QVY0</accession>
<evidence type="ECO:0000256" key="1">
    <source>
        <dbReference type="SAM" id="SignalP"/>
    </source>
</evidence>
<sequence length="288" mass="29803">MVQLPSFLCSLILSTVSASSLSPRQSTATQISTQKSIENLAMRSNGLLLATNMASSTLYLIDPIAKTTKSSIVVTGASGLSGIGEIAPDVFAVIGGNPGKSVYKVDFSGASPSSSLIATIAGAGNMNGLAVLDPDTVLLGDATKGQIWKLTISTGKSEVAIQDKTMQDPGFGIDGLKYANGTVWYTNLLKDSFYKIPVDSTGKATGTPTAIWTNTMGDDLCFGPNGHVYVSTNSGKNSVVDYDPVAGKESTLVTVAGATSCAFGRTDKDRDTIYIGGSGGVYELDVKI</sequence>
<dbReference type="AlphaFoldDB" id="A0A2J6QVY0"/>
<proteinExistence type="predicted"/>
<dbReference type="Proteomes" id="UP000235786">
    <property type="component" value="Unassembled WGS sequence"/>
</dbReference>
<evidence type="ECO:0000313" key="3">
    <source>
        <dbReference type="Proteomes" id="UP000235786"/>
    </source>
</evidence>
<keyword evidence="1" id="KW-0732">Signal</keyword>
<dbReference type="EMBL" id="KZ613967">
    <property type="protein sequence ID" value="PMD30428.1"/>
    <property type="molecule type" value="Genomic_DNA"/>
</dbReference>
<evidence type="ECO:0000313" key="2">
    <source>
        <dbReference type="EMBL" id="PMD30428.1"/>
    </source>
</evidence>
<dbReference type="InterPro" id="IPR052998">
    <property type="entry name" value="Hetero-Diels-Alderase-like"/>
</dbReference>
<keyword evidence="3" id="KW-1185">Reference proteome</keyword>
<dbReference type="SUPFAM" id="SSF63829">
    <property type="entry name" value="Calcium-dependent phosphotriesterase"/>
    <property type="match status" value="1"/>
</dbReference>
<feature type="signal peptide" evidence="1">
    <location>
        <begin position="1"/>
        <end position="18"/>
    </location>
</feature>
<dbReference type="PANTHER" id="PTHR42060:SF1">
    <property type="entry name" value="NHL REPEAT-CONTAINING PROTEIN"/>
    <property type="match status" value="1"/>
</dbReference>
<evidence type="ECO:0008006" key="4">
    <source>
        <dbReference type="Google" id="ProtNLM"/>
    </source>
</evidence>
<reference evidence="2 3" key="1">
    <citation type="submission" date="2016-04" db="EMBL/GenBank/DDBJ databases">
        <title>A degradative enzymes factory behind the ericoid mycorrhizal symbiosis.</title>
        <authorList>
            <consortium name="DOE Joint Genome Institute"/>
            <person name="Martino E."/>
            <person name="Morin E."/>
            <person name="Grelet G."/>
            <person name="Kuo A."/>
            <person name="Kohler A."/>
            <person name="Daghino S."/>
            <person name="Barry K."/>
            <person name="Choi C."/>
            <person name="Cichocki N."/>
            <person name="Clum A."/>
            <person name="Copeland A."/>
            <person name="Hainaut M."/>
            <person name="Haridas S."/>
            <person name="Labutti K."/>
            <person name="Lindquist E."/>
            <person name="Lipzen A."/>
            <person name="Khouja H.-R."/>
            <person name="Murat C."/>
            <person name="Ohm R."/>
            <person name="Olson A."/>
            <person name="Spatafora J."/>
            <person name="Veneault-Fourrey C."/>
            <person name="Henrissat B."/>
            <person name="Grigoriev I."/>
            <person name="Martin F."/>
            <person name="Perotto S."/>
        </authorList>
    </citation>
    <scope>NUCLEOTIDE SEQUENCE [LARGE SCALE GENOMIC DNA]</scope>
    <source>
        <strain evidence="2 3">F</strain>
    </source>
</reference>
<name>A0A2J6QVY0_HYAVF</name>
<feature type="chain" id="PRO_5014372576" description="NHL repeat-containing protein" evidence="1">
    <location>
        <begin position="19"/>
        <end position="288"/>
    </location>
</feature>
<dbReference type="PANTHER" id="PTHR42060">
    <property type="entry name" value="NHL REPEAT-CONTAINING PROTEIN-RELATED"/>
    <property type="match status" value="1"/>
</dbReference>
<organism evidence="2 3">
    <name type="scientific">Hyaloscypha variabilis (strain UAMH 11265 / GT02V1 / F)</name>
    <name type="common">Meliniomyces variabilis</name>
    <dbReference type="NCBI Taxonomy" id="1149755"/>
    <lineage>
        <taxon>Eukaryota</taxon>
        <taxon>Fungi</taxon>
        <taxon>Dikarya</taxon>
        <taxon>Ascomycota</taxon>
        <taxon>Pezizomycotina</taxon>
        <taxon>Leotiomycetes</taxon>
        <taxon>Helotiales</taxon>
        <taxon>Hyaloscyphaceae</taxon>
        <taxon>Hyaloscypha</taxon>
        <taxon>Hyaloscypha variabilis</taxon>
    </lineage>
</organism>
<dbReference type="OrthoDB" id="5233393at2759"/>
<dbReference type="InterPro" id="IPR011042">
    <property type="entry name" value="6-blade_b-propeller_TolB-like"/>
</dbReference>